<feature type="domain" description="EamA" evidence="7">
    <location>
        <begin position="2"/>
        <end position="131"/>
    </location>
</feature>
<evidence type="ECO:0000256" key="2">
    <source>
        <dbReference type="ARBA" id="ARBA00022475"/>
    </source>
</evidence>
<keyword evidence="2" id="KW-1003">Cell membrane</keyword>
<sequence>MILLWFILASLIGGSGSSLVKFSVNNFPTITLVVVRALLSLLIFFPFLKTIRISIFDKNFKKLILANIFFAGNWIFFAFGIKNTSVIVGQLSYVPTALIVAFLGYLFLRERLKNEEIIGLVLTIVGMLVIVYGSIRSQDVLSFGTPLGNLLVFLGLISWSFYIVASKRISNIYSPSIITFYNFAVAFVIGLFLLPLDLLFGNINSIKISPESILGLVSLALFSSVLFFYLYQLLIKLTSAFTASLVLYPVTILASFLGIIFFNEELTLSLFFGAVIVVGGVIFATYKQFSKKIIKLKNGSLSNYR</sequence>
<feature type="transmembrane region" description="Helical" evidence="6">
    <location>
        <begin position="147"/>
        <end position="165"/>
    </location>
</feature>
<evidence type="ECO:0000259" key="7">
    <source>
        <dbReference type="Pfam" id="PF00892"/>
    </source>
</evidence>
<dbReference type="PANTHER" id="PTHR32322">
    <property type="entry name" value="INNER MEMBRANE TRANSPORTER"/>
    <property type="match status" value="1"/>
</dbReference>
<dbReference type="InterPro" id="IPR037185">
    <property type="entry name" value="EmrE-like"/>
</dbReference>
<evidence type="ECO:0000256" key="6">
    <source>
        <dbReference type="SAM" id="Phobius"/>
    </source>
</evidence>
<comment type="caution">
    <text evidence="8">The sequence shown here is derived from an EMBL/GenBank/DDBJ whole genome shotgun (WGS) entry which is preliminary data.</text>
</comment>
<dbReference type="Pfam" id="PF00892">
    <property type="entry name" value="EamA"/>
    <property type="match status" value="2"/>
</dbReference>
<feature type="transmembrane region" description="Helical" evidence="6">
    <location>
        <begin position="268"/>
        <end position="286"/>
    </location>
</feature>
<organism evidence="8 9">
    <name type="scientific">Candidatus Curtissbacteria bacterium RIFCSPHIGHO2_01_FULL_40_12</name>
    <dbReference type="NCBI Taxonomy" id="1797710"/>
    <lineage>
        <taxon>Bacteria</taxon>
        <taxon>Candidatus Curtissiibacteriota</taxon>
    </lineage>
</organism>
<protein>
    <recommendedName>
        <fullName evidence="7">EamA domain-containing protein</fullName>
    </recommendedName>
</protein>
<dbReference type="PANTHER" id="PTHR32322:SF18">
    <property type="entry name" value="S-ADENOSYLMETHIONINE_S-ADENOSYLHOMOCYSTEINE TRANSPORTER"/>
    <property type="match status" value="1"/>
</dbReference>
<name>A0A1F5GAC0_9BACT</name>
<dbReference type="EMBL" id="MFAY01000028">
    <property type="protein sequence ID" value="OGD88784.1"/>
    <property type="molecule type" value="Genomic_DNA"/>
</dbReference>
<evidence type="ECO:0000313" key="8">
    <source>
        <dbReference type="EMBL" id="OGD88784.1"/>
    </source>
</evidence>
<feature type="transmembrane region" description="Helical" evidence="6">
    <location>
        <begin position="60"/>
        <end position="81"/>
    </location>
</feature>
<evidence type="ECO:0000256" key="3">
    <source>
        <dbReference type="ARBA" id="ARBA00022692"/>
    </source>
</evidence>
<feature type="transmembrane region" description="Helical" evidence="6">
    <location>
        <begin position="177"/>
        <end position="200"/>
    </location>
</feature>
<feature type="transmembrane region" description="Helical" evidence="6">
    <location>
        <begin position="27"/>
        <end position="48"/>
    </location>
</feature>
<keyword evidence="3 6" id="KW-0812">Transmembrane</keyword>
<feature type="transmembrane region" description="Helical" evidence="6">
    <location>
        <begin position="117"/>
        <end position="135"/>
    </location>
</feature>
<feature type="transmembrane region" description="Helical" evidence="6">
    <location>
        <begin position="212"/>
        <end position="231"/>
    </location>
</feature>
<evidence type="ECO:0000256" key="4">
    <source>
        <dbReference type="ARBA" id="ARBA00022989"/>
    </source>
</evidence>
<accession>A0A1F5GAC0</accession>
<feature type="transmembrane region" description="Helical" evidence="6">
    <location>
        <begin position="87"/>
        <end position="108"/>
    </location>
</feature>
<evidence type="ECO:0000256" key="1">
    <source>
        <dbReference type="ARBA" id="ARBA00004651"/>
    </source>
</evidence>
<dbReference type="InterPro" id="IPR050638">
    <property type="entry name" value="AA-Vitamin_Transporters"/>
</dbReference>
<evidence type="ECO:0000313" key="9">
    <source>
        <dbReference type="Proteomes" id="UP000178577"/>
    </source>
</evidence>
<dbReference type="AlphaFoldDB" id="A0A1F5GAC0"/>
<dbReference type="GO" id="GO:0005886">
    <property type="term" value="C:plasma membrane"/>
    <property type="evidence" value="ECO:0007669"/>
    <property type="project" value="UniProtKB-SubCell"/>
</dbReference>
<dbReference type="InterPro" id="IPR000620">
    <property type="entry name" value="EamA_dom"/>
</dbReference>
<feature type="domain" description="EamA" evidence="7">
    <location>
        <begin position="147"/>
        <end position="285"/>
    </location>
</feature>
<keyword evidence="4 6" id="KW-1133">Transmembrane helix</keyword>
<evidence type="ECO:0000256" key="5">
    <source>
        <dbReference type="ARBA" id="ARBA00023136"/>
    </source>
</evidence>
<comment type="subcellular location">
    <subcellularLocation>
        <location evidence="1">Cell membrane</location>
        <topology evidence="1">Multi-pass membrane protein</topology>
    </subcellularLocation>
</comment>
<keyword evidence="5 6" id="KW-0472">Membrane</keyword>
<proteinExistence type="predicted"/>
<reference evidence="8 9" key="1">
    <citation type="journal article" date="2016" name="Nat. Commun.">
        <title>Thousands of microbial genomes shed light on interconnected biogeochemical processes in an aquifer system.</title>
        <authorList>
            <person name="Anantharaman K."/>
            <person name="Brown C.T."/>
            <person name="Hug L.A."/>
            <person name="Sharon I."/>
            <person name="Castelle C.J."/>
            <person name="Probst A.J."/>
            <person name="Thomas B.C."/>
            <person name="Singh A."/>
            <person name="Wilkins M.J."/>
            <person name="Karaoz U."/>
            <person name="Brodie E.L."/>
            <person name="Williams K.H."/>
            <person name="Hubbard S.S."/>
            <person name="Banfield J.F."/>
        </authorList>
    </citation>
    <scope>NUCLEOTIDE SEQUENCE [LARGE SCALE GENOMIC DNA]</scope>
</reference>
<feature type="transmembrane region" description="Helical" evidence="6">
    <location>
        <begin position="243"/>
        <end position="262"/>
    </location>
</feature>
<dbReference type="SUPFAM" id="SSF103481">
    <property type="entry name" value="Multidrug resistance efflux transporter EmrE"/>
    <property type="match status" value="2"/>
</dbReference>
<gene>
    <name evidence="8" type="ORF">A2693_02365</name>
</gene>
<dbReference type="Proteomes" id="UP000178577">
    <property type="component" value="Unassembled WGS sequence"/>
</dbReference>